<dbReference type="InterPro" id="IPR057207">
    <property type="entry name" value="FBXL15_LRR"/>
</dbReference>
<dbReference type="InterPro" id="IPR006553">
    <property type="entry name" value="Leu-rich_rpt_Cys-con_subtyp"/>
</dbReference>
<evidence type="ECO:0000313" key="2">
    <source>
        <dbReference type="EMBL" id="CAG8512812.1"/>
    </source>
</evidence>
<dbReference type="PANTHER" id="PTHR13318">
    <property type="entry name" value="PARTNER OF PAIRED, ISOFORM B-RELATED"/>
    <property type="match status" value="1"/>
</dbReference>
<dbReference type="Pfam" id="PF25372">
    <property type="entry name" value="DUF7885"/>
    <property type="match status" value="1"/>
</dbReference>
<dbReference type="GO" id="GO:0019005">
    <property type="term" value="C:SCF ubiquitin ligase complex"/>
    <property type="evidence" value="ECO:0007669"/>
    <property type="project" value="TreeGrafter"/>
</dbReference>
<reference evidence="2" key="1">
    <citation type="submission" date="2021-06" db="EMBL/GenBank/DDBJ databases">
        <authorList>
            <person name="Kallberg Y."/>
            <person name="Tangrot J."/>
            <person name="Rosling A."/>
        </authorList>
    </citation>
    <scope>NUCLEOTIDE SEQUENCE</scope>
    <source>
        <strain evidence="2">UK204</strain>
    </source>
</reference>
<dbReference type="SMART" id="SM00367">
    <property type="entry name" value="LRR_CC"/>
    <property type="match status" value="6"/>
</dbReference>
<dbReference type="OrthoDB" id="550575at2759"/>
<sequence>MIPLIKISQVYLNLIYLNVSNNGGLTDHSITKIVKKCDKLQFLDIGFGRDITGKLFCEIARSCNGLKHLRISRYQNHITDSIIHDIAPSHLNLQSIDICSSSRFTDIAIYTLTDSCPNLRSLKLEYCDGINNIAIKKIAHCRYLEYLELYSIKTLTLHISDSSIFKIAKMCPNIIYLDLGYVDFIFDRTLKTIAEYLYNLEYLSLKGCRRISQKIIDMLFSDLKIGGYYSLPLGR</sequence>
<dbReference type="AlphaFoldDB" id="A0A9N9A0G7"/>
<dbReference type="InterPro" id="IPR032675">
    <property type="entry name" value="LRR_dom_sf"/>
</dbReference>
<gene>
    <name evidence="2" type="ORF">FCALED_LOCUS4286</name>
</gene>
<evidence type="ECO:0000313" key="3">
    <source>
        <dbReference type="Proteomes" id="UP000789570"/>
    </source>
</evidence>
<evidence type="ECO:0000259" key="1">
    <source>
        <dbReference type="Pfam" id="PF25372"/>
    </source>
</evidence>
<dbReference type="GO" id="GO:0031146">
    <property type="term" value="P:SCF-dependent proteasomal ubiquitin-dependent protein catabolic process"/>
    <property type="evidence" value="ECO:0007669"/>
    <property type="project" value="TreeGrafter"/>
</dbReference>
<name>A0A9N9A0G7_9GLOM</name>
<dbReference type="SUPFAM" id="SSF52047">
    <property type="entry name" value="RNI-like"/>
    <property type="match status" value="1"/>
</dbReference>
<keyword evidence="3" id="KW-1185">Reference proteome</keyword>
<organism evidence="2 3">
    <name type="scientific">Funneliformis caledonium</name>
    <dbReference type="NCBI Taxonomy" id="1117310"/>
    <lineage>
        <taxon>Eukaryota</taxon>
        <taxon>Fungi</taxon>
        <taxon>Fungi incertae sedis</taxon>
        <taxon>Mucoromycota</taxon>
        <taxon>Glomeromycotina</taxon>
        <taxon>Glomeromycetes</taxon>
        <taxon>Glomerales</taxon>
        <taxon>Glomeraceae</taxon>
        <taxon>Funneliformis</taxon>
    </lineage>
</organism>
<dbReference type="Proteomes" id="UP000789570">
    <property type="component" value="Unassembled WGS sequence"/>
</dbReference>
<dbReference type="PANTHER" id="PTHR13318:SF190">
    <property type="entry name" value="PARTNER OF PAIRED, ISOFORM B"/>
    <property type="match status" value="1"/>
</dbReference>
<proteinExistence type="predicted"/>
<feature type="domain" description="F-box/LRR-repeat protein 15-like leucin rich repeat" evidence="1">
    <location>
        <begin position="59"/>
        <end position="222"/>
    </location>
</feature>
<dbReference type="Gene3D" id="3.80.10.10">
    <property type="entry name" value="Ribonuclease Inhibitor"/>
    <property type="match status" value="1"/>
</dbReference>
<accession>A0A9N9A0G7</accession>
<comment type="caution">
    <text evidence="2">The sequence shown here is derived from an EMBL/GenBank/DDBJ whole genome shotgun (WGS) entry which is preliminary data.</text>
</comment>
<dbReference type="EMBL" id="CAJVPQ010000823">
    <property type="protein sequence ID" value="CAG8512812.1"/>
    <property type="molecule type" value="Genomic_DNA"/>
</dbReference>
<protein>
    <submittedName>
        <fullName evidence="2">8380_t:CDS:1</fullName>
    </submittedName>
</protein>